<feature type="non-terminal residue" evidence="2">
    <location>
        <position position="319"/>
    </location>
</feature>
<evidence type="ECO:0000313" key="2">
    <source>
        <dbReference type="EMBL" id="KZT63403.1"/>
    </source>
</evidence>
<accession>A0A165KP88</accession>
<sequence>MEIEDGGDNGNLESGEPEENEVANLQNATAEARAGAWVGHLRQTTVEDVTESDDEDNVDAGGDDRNECSLDDHFADPLAPVDEGEDYNEEFWNEYVDEVMVRSEDRGGSEEGLSAWDQLGVEFEAENRPTYESLSEPDKATLRLFALKTDEHLTRKTLNKLPYAFPGSSVPSTDRMRTHIAFLSGIKPVKYDCCINSCCCFVGPHAELDTCPYCREAHRNSSGKARRQFSYIPIKQRLQAFAGNMHMATQMRHRAYGHQHNPNKIADIYDSSAYRSKLNQHVRIHDRMLRHTHFSDARDVALGLATDGFGPFRRRNKTC</sequence>
<dbReference type="EMBL" id="KV429189">
    <property type="protein sequence ID" value="KZT63403.1"/>
    <property type="molecule type" value="Genomic_DNA"/>
</dbReference>
<protein>
    <submittedName>
        <fullName evidence="2">Uncharacterized protein</fullName>
    </submittedName>
</protein>
<organism evidence="2 3">
    <name type="scientific">Daedalea quercina L-15889</name>
    <dbReference type="NCBI Taxonomy" id="1314783"/>
    <lineage>
        <taxon>Eukaryota</taxon>
        <taxon>Fungi</taxon>
        <taxon>Dikarya</taxon>
        <taxon>Basidiomycota</taxon>
        <taxon>Agaricomycotina</taxon>
        <taxon>Agaricomycetes</taxon>
        <taxon>Polyporales</taxon>
        <taxon>Fomitopsis</taxon>
    </lineage>
</organism>
<evidence type="ECO:0000256" key="1">
    <source>
        <dbReference type="SAM" id="MobiDB-lite"/>
    </source>
</evidence>
<gene>
    <name evidence="2" type="ORF">DAEQUDRAFT_719466</name>
</gene>
<feature type="compositionally biased region" description="Acidic residues" evidence="1">
    <location>
        <begin position="48"/>
        <end position="58"/>
    </location>
</feature>
<feature type="compositionally biased region" description="Basic and acidic residues" evidence="1">
    <location>
        <begin position="62"/>
        <end position="75"/>
    </location>
</feature>
<dbReference type="AlphaFoldDB" id="A0A165KP88"/>
<evidence type="ECO:0000313" key="3">
    <source>
        <dbReference type="Proteomes" id="UP000076727"/>
    </source>
</evidence>
<reference evidence="2 3" key="1">
    <citation type="journal article" date="2016" name="Mol. Biol. Evol.">
        <title>Comparative Genomics of Early-Diverging Mushroom-Forming Fungi Provides Insights into the Origins of Lignocellulose Decay Capabilities.</title>
        <authorList>
            <person name="Nagy L.G."/>
            <person name="Riley R."/>
            <person name="Tritt A."/>
            <person name="Adam C."/>
            <person name="Daum C."/>
            <person name="Floudas D."/>
            <person name="Sun H."/>
            <person name="Yadav J.S."/>
            <person name="Pangilinan J."/>
            <person name="Larsson K.H."/>
            <person name="Matsuura K."/>
            <person name="Barry K."/>
            <person name="Labutti K."/>
            <person name="Kuo R."/>
            <person name="Ohm R.A."/>
            <person name="Bhattacharya S.S."/>
            <person name="Shirouzu T."/>
            <person name="Yoshinaga Y."/>
            <person name="Martin F.M."/>
            <person name="Grigoriev I.V."/>
            <person name="Hibbett D.S."/>
        </authorList>
    </citation>
    <scope>NUCLEOTIDE SEQUENCE [LARGE SCALE GENOMIC DNA]</scope>
    <source>
        <strain evidence="2 3">L-15889</strain>
    </source>
</reference>
<proteinExistence type="predicted"/>
<dbReference type="OrthoDB" id="3257409at2759"/>
<dbReference type="STRING" id="1314783.A0A165KP88"/>
<name>A0A165KP88_9APHY</name>
<feature type="region of interest" description="Disordered" evidence="1">
    <location>
        <begin position="1"/>
        <end position="83"/>
    </location>
</feature>
<keyword evidence="3" id="KW-1185">Reference proteome</keyword>
<dbReference type="Proteomes" id="UP000076727">
    <property type="component" value="Unassembled WGS sequence"/>
</dbReference>